<dbReference type="InterPro" id="IPR001005">
    <property type="entry name" value="SANT/Myb"/>
</dbReference>
<dbReference type="InterPro" id="IPR017930">
    <property type="entry name" value="Myb_dom"/>
</dbReference>
<evidence type="ECO:0000256" key="3">
    <source>
        <dbReference type="ARBA" id="ARBA00023015"/>
    </source>
</evidence>
<comment type="caution">
    <text evidence="11">The sequence shown here is derived from an EMBL/GenBank/DDBJ whole genome shotgun (WGS) entry which is preliminary data.</text>
</comment>
<dbReference type="SUPFAM" id="SSF46689">
    <property type="entry name" value="Homeodomain-like"/>
    <property type="match status" value="2"/>
</dbReference>
<dbReference type="PROSITE" id="PS50090">
    <property type="entry name" value="MYB_LIKE"/>
    <property type="match status" value="2"/>
</dbReference>
<accession>A0AAV3NZ88</accession>
<dbReference type="GO" id="GO:0005634">
    <property type="term" value="C:nucleus"/>
    <property type="evidence" value="ECO:0007669"/>
    <property type="project" value="UniProtKB-SubCell"/>
</dbReference>
<evidence type="ECO:0000256" key="1">
    <source>
        <dbReference type="ARBA" id="ARBA00004123"/>
    </source>
</evidence>
<keyword evidence="5" id="KW-0804">Transcription</keyword>
<keyword evidence="6" id="KW-0539">Nucleus</keyword>
<proteinExistence type="predicted"/>
<dbReference type="PROSITE" id="PS51293">
    <property type="entry name" value="SANT"/>
    <property type="match status" value="1"/>
</dbReference>
<dbReference type="Proteomes" id="UP001454036">
    <property type="component" value="Unassembled WGS sequence"/>
</dbReference>
<dbReference type="CDD" id="cd00167">
    <property type="entry name" value="SANT"/>
    <property type="match status" value="2"/>
</dbReference>
<dbReference type="NCBIfam" id="TIGR01557">
    <property type="entry name" value="myb_SHAQKYF"/>
    <property type="match status" value="1"/>
</dbReference>
<evidence type="ECO:0000256" key="7">
    <source>
        <dbReference type="SAM" id="MobiDB-lite"/>
    </source>
</evidence>
<reference evidence="11 12" key="1">
    <citation type="submission" date="2024-01" db="EMBL/GenBank/DDBJ databases">
        <title>The complete chloroplast genome sequence of Lithospermum erythrorhizon: insights into the phylogenetic relationship among Boraginaceae species and the maternal lineages of purple gromwells.</title>
        <authorList>
            <person name="Okada T."/>
            <person name="Watanabe K."/>
        </authorList>
    </citation>
    <scope>NUCLEOTIDE SEQUENCE [LARGE SCALE GENOMIC DNA]</scope>
</reference>
<keyword evidence="4 11" id="KW-0238">DNA-binding</keyword>
<evidence type="ECO:0000313" key="12">
    <source>
        <dbReference type="Proteomes" id="UP001454036"/>
    </source>
</evidence>
<feature type="domain" description="SANT" evidence="9">
    <location>
        <begin position="132"/>
        <end position="180"/>
    </location>
</feature>
<sequence>MSLLYLFHLIFAQVFHSPLDQTDRMESNSSRYPIWTREEDKTFENGLALYGNVDQWEKIAAMFPGKSIEEIWEHYQILVDDIMYIEAGDVPLPDYGSSPDTLDDLADDSPEDLGYKQRTAKSLAYRRKAKPWTEEEHRLFLQGLDKLGRGDWRGIARHHVLTRTPSQVASHAQKYFQRIQPGKQKVRLSIHDVSVGGGSKSGGQRSPVEGESSQFPIRIDDTGEFPVQTSDVGMHGDDISDRRGIIDEMEEFPVQMADVGMHDDDISAHRGIMDETGEFPLQMSDVDMHDDDISAHPGIIGEMGEFSVKMSDVGVHGDDISAQRRIIDEMGEFPVQMADFGIHGDDISAERGIIDKMGEFHVQMSDVGMHGDDISAHRGIIDEMGEFPVQMSDVGTHGYDISAHRGIIDAMGEFPVQMSDVGMHIDNISAHRGIILSPLMTGIGMHDDKQANYFQIDALDNISTPQGHYLSTEPMTGIGMGGGATGVFQVDTRGSISSLQGPEVSSERTGVGDRTSITYQLPRSAQTYGITGMDFGSDMSDQQMLFNSQSTSLAAAVDTQTYGIAGVDFASGLPVQQMPFNALPISLAPVDTQTYGIAGMDFGSGLPVQQMPFNGQPTSLAPIDTIDDFGSVIPSTDTGNCFGFCPTTRHPNN</sequence>
<dbReference type="InterPro" id="IPR017884">
    <property type="entry name" value="SANT_dom"/>
</dbReference>
<dbReference type="EMBL" id="BAABME010000628">
    <property type="protein sequence ID" value="GAA0144308.1"/>
    <property type="molecule type" value="Genomic_DNA"/>
</dbReference>
<evidence type="ECO:0000256" key="5">
    <source>
        <dbReference type="ARBA" id="ARBA00023163"/>
    </source>
</evidence>
<gene>
    <name evidence="11" type="ORF">LIER_04792</name>
</gene>
<dbReference type="GO" id="GO:0009908">
    <property type="term" value="P:flower development"/>
    <property type="evidence" value="ECO:0007669"/>
    <property type="project" value="UniProtKB-ARBA"/>
</dbReference>
<evidence type="ECO:0000259" key="10">
    <source>
        <dbReference type="PROSITE" id="PS51294"/>
    </source>
</evidence>
<name>A0AAV3NZ88_LITER</name>
<evidence type="ECO:0000313" key="11">
    <source>
        <dbReference type="EMBL" id="GAA0144308.1"/>
    </source>
</evidence>
<dbReference type="PANTHER" id="PTHR44042">
    <property type="entry name" value="DUPLICATED HOMEODOMAIN-LIKE SUPERFAMILY PROTEIN-RELATED"/>
    <property type="match status" value="1"/>
</dbReference>
<feature type="domain" description="Myb-like" evidence="8">
    <location>
        <begin position="124"/>
        <end position="176"/>
    </location>
</feature>
<dbReference type="PANTHER" id="PTHR44042:SF67">
    <property type="entry name" value="MYB-LIKE PROTEIN I"/>
    <property type="match status" value="1"/>
</dbReference>
<dbReference type="InterPro" id="IPR009057">
    <property type="entry name" value="Homeodomain-like_sf"/>
</dbReference>
<feature type="domain" description="HTH myb-type" evidence="10">
    <location>
        <begin position="131"/>
        <end position="180"/>
    </location>
</feature>
<evidence type="ECO:0000259" key="8">
    <source>
        <dbReference type="PROSITE" id="PS50090"/>
    </source>
</evidence>
<keyword evidence="2" id="KW-0217">Developmental protein</keyword>
<dbReference type="FunFam" id="1.10.10.60:FF:000009">
    <property type="entry name" value="transcription factor MYB1R1"/>
    <property type="match status" value="1"/>
</dbReference>
<evidence type="ECO:0000256" key="2">
    <source>
        <dbReference type="ARBA" id="ARBA00022473"/>
    </source>
</evidence>
<evidence type="ECO:0000256" key="6">
    <source>
        <dbReference type="ARBA" id="ARBA00023242"/>
    </source>
</evidence>
<comment type="subcellular location">
    <subcellularLocation>
        <location evidence="1">Nucleus</location>
    </subcellularLocation>
</comment>
<dbReference type="SMART" id="SM00717">
    <property type="entry name" value="SANT"/>
    <property type="match status" value="2"/>
</dbReference>
<protein>
    <submittedName>
        <fullName evidence="11">DNA-binding transcription factor</fullName>
    </submittedName>
</protein>
<feature type="region of interest" description="Disordered" evidence="7">
    <location>
        <begin position="193"/>
        <end position="215"/>
    </location>
</feature>
<feature type="compositionally biased region" description="Acidic residues" evidence="7">
    <location>
        <begin position="101"/>
        <end position="111"/>
    </location>
</feature>
<dbReference type="Pfam" id="PF00249">
    <property type="entry name" value="Myb_DNA-binding"/>
    <property type="match status" value="2"/>
</dbReference>
<feature type="region of interest" description="Disordered" evidence="7">
    <location>
        <begin position="96"/>
        <end position="117"/>
    </location>
</feature>
<dbReference type="Gene3D" id="1.10.10.60">
    <property type="entry name" value="Homeodomain-like"/>
    <property type="match status" value="2"/>
</dbReference>
<organism evidence="11 12">
    <name type="scientific">Lithospermum erythrorhizon</name>
    <name type="common">Purple gromwell</name>
    <name type="synonym">Lithospermum officinale var. erythrorhizon</name>
    <dbReference type="NCBI Taxonomy" id="34254"/>
    <lineage>
        <taxon>Eukaryota</taxon>
        <taxon>Viridiplantae</taxon>
        <taxon>Streptophyta</taxon>
        <taxon>Embryophyta</taxon>
        <taxon>Tracheophyta</taxon>
        <taxon>Spermatophyta</taxon>
        <taxon>Magnoliopsida</taxon>
        <taxon>eudicotyledons</taxon>
        <taxon>Gunneridae</taxon>
        <taxon>Pentapetalae</taxon>
        <taxon>asterids</taxon>
        <taxon>lamiids</taxon>
        <taxon>Boraginales</taxon>
        <taxon>Boraginaceae</taxon>
        <taxon>Boraginoideae</taxon>
        <taxon>Lithospermeae</taxon>
        <taxon>Lithospermum</taxon>
    </lineage>
</organism>
<dbReference type="AlphaFoldDB" id="A0AAV3NZ88"/>
<dbReference type="InterPro" id="IPR006447">
    <property type="entry name" value="Myb_dom_plants"/>
</dbReference>
<dbReference type="FunFam" id="1.10.10.60:FF:000154">
    <property type="entry name" value="Transcription factor SRM1"/>
    <property type="match status" value="1"/>
</dbReference>
<evidence type="ECO:0000259" key="9">
    <source>
        <dbReference type="PROSITE" id="PS51293"/>
    </source>
</evidence>
<feature type="domain" description="Myb-like" evidence="8">
    <location>
        <begin position="35"/>
        <end position="79"/>
    </location>
</feature>
<evidence type="ECO:0000256" key="4">
    <source>
        <dbReference type="ARBA" id="ARBA00023125"/>
    </source>
</evidence>
<feature type="domain" description="HTH myb-type" evidence="10">
    <location>
        <begin position="35"/>
        <end position="83"/>
    </location>
</feature>
<dbReference type="GO" id="GO:0003677">
    <property type="term" value="F:DNA binding"/>
    <property type="evidence" value="ECO:0007669"/>
    <property type="project" value="UniProtKB-KW"/>
</dbReference>
<keyword evidence="12" id="KW-1185">Reference proteome</keyword>
<dbReference type="PROSITE" id="PS51294">
    <property type="entry name" value="HTH_MYB"/>
    <property type="match status" value="2"/>
</dbReference>
<keyword evidence="3" id="KW-0805">Transcription regulation</keyword>
<dbReference type="GO" id="GO:0048262">
    <property type="term" value="P:determination of dorsal/ventral asymmetry"/>
    <property type="evidence" value="ECO:0007669"/>
    <property type="project" value="UniProtKB-ARBA"/>
</dbReference>